<feature type="transmembrane region" description="Helical" evidence="7">
    <location>
        <begin position="20"/>
        <end position="39"/>
    </location>
</feature>
<dbReference type="InterPro" id="IPR017871">
    <property type="entry name" value="ABC_transporter-like_CS"/>
</dbReference>
<dbReference type="Pfam" id="PF00005">
    <property type="entry name" value="ABC_tran"/>
    <property type="match status" value="1"/>
</dbReference>
<dbReference type="EMBL" id="JAKNHQ010000009">
    <property type="protein sequence ID" value="MCG4610882.1"/>
    <property type="molecule type" value="Genomic_DNA"/>
</dbReference>
<feature type="domain" description="ABC transporter" evidence="8">
    <location>
        <begin position="334"/>
        <end position="569"/>
    </location>
</feature>
<evidence type="ECO:0000256" key="3">
    <source>
        <dbReference type="ARBA" id="ARBA00022741"/>
    </source>
</evidence>
<proteinExistence type="predicted"/>
<protein>
    <submittedName>
        <fullName evidence="10">ABC transporter ATP-binding protein/permease</fullName>
    </submittedName>
</protein>
<keyword evidence="3" id="KW-0547">Nucleotide-binding</keyword>
<evidence type="ECO:0000256" key="2">
    <source>
        <dbReference type="ARBA" id="ARBA00022692"/>
    </source>
</evidence>
<keyword evidence="11" id="KW-1185">Reference proteome</keyword>
<dbReference type="Pfam" id="PF00664">
    <property type="entry name" value="ABC_membrane"/>
    <property type="match status" value="1"/>
</dbReference>
<evidence type="ECO:0000259" key="9">
    <source>
        <dbReference type="PROSITE" id="PS50929"/>
    </source>
</evidence>
<feature type="transmembrane region" description="Helical" evidence="7">
    <location>
        <begin position="59"/>
        <end position="77"/>
    </location>
</feature>
<feature type="transmembrane region" description="Helical" evidence="7">
    <location>
        <begin position="238"/>
        <end position="261"/>
    </location>
</feature>
<dbReference type="PROSITE" id="PS00211">
    <property type="entry name" value="ABC_TRANSPORTER_1"/>
    <property type="match status" value="1"/>
</dbReference>
<evidence type="ECO:0000313" key="10">
    <source>
        <dbReference type="EMBL" id="MCG4610882.1"/>
    </source>
</evidence>
<reference evidence="10 11" key="1">
    <citation type="submission" date="2022-01" db="EMBL/GenBank/DDBJ databases">
        <title>Collection of gut derived symbiotic bacterial strains cultured from healthy donors.</title>
        <authorList>
            <person name="Lin H."/>
            <person name="Kohout C."/>
            <person name="Waligurski E."/>
            <person name="Pamer E.G."/>
        </authorList>
    </citation>
    <scope>NUCLEOTIDE SEQUENCE [LARGE SCALE GENOMIC DNA]</scope>
    <source>
        <strain evidence="10 11">DFI.7.58</strain>
    </source>
</reference>
<keyword evidence="6 7" id="KW-0472">Membrane</keyword>
<dbReference type="PANTHER" id="PTHR43394:SF1">
    <property type="entry name" value="ATP-BINDING CASSETTE SUB-FAMILY B MEMBER 10, MITOCHONDRIAL"/>
    <property type="match status" value="1"/>
</dbReference>
<dbReference type="InterPro" id="IPR027417">
    <property type="entry name" value="P-loop_NTPase"/>
</dbReference>
<feature type="transmembrane region" description="Helical" evidence="7">
    <location>
        <begin position="281"/>
        <end position="299"/>
    </location>
</feature>
<dbReference type="Proteomes" id="UP001298681">
    <property type="component" value="Unassembled WGS sequence"/>
</dbReference>
<comment type="caution">
    <text evidence="10">The sequence shown here is derived from an EMBL/GenBank/DDBJ whole genome shotgun (WGS) entry which is preliminary data.</text>
</comment>
<dbReference type="InterPro" id="IPR003439">
    <property type="entry name" value="ABC_transporter-like_ATP-bd"/>
</dbReference>
<organism evidence="10 11">
    <name type="scientific">Anaeromassilibacillus senegalensis</name>
    <dbReference type="NCBI Taxonomy" id="1673717"/>
    <lineage>
        <taxon>Bacteria</taxon>
        <taxon>Bacillati</taxon>
        <taxon>Bacillota</taxon>
        <taxon>Clostridia</taxon>
        <taxon>Eubacteriales</taxon>
        <taxon>Acutalibacteraceae</taxon>
        <taxon>Anaeromassilibacillus</taxon>
    </lineage>
</organism>
<evidence type="ECO:0000256" key="1">
    <source>
        <dbReference type="ARBA" id="ARBA00004651"/>
    </source>
</evidence>
<dbReference type="SUPFAM" id="SSF90123">
    <property type="entry name" value="ABC transporter transmembrane region"/>
    <property type="match status" value="1"/>
</dbReference>
<dbReference type="Gene3D" id="3.40.50.300">
    <property type="entry name" value="P-loop containing nucleotide triphosphate hydrolases"/>
    <property type="match status" value="1"/>
</dbReference>
<dbReference type="PROSITE" id="PS50893">
    <property type="entry name" value="ABC_TRANSPORTER_2"/>
    <property type="match status" value="1"/>
</dbReference>
<evidence type="ECO:0000256" key="4">
    <source>
        <dbReference type="ARBA" id="ARBA00022840"/>
    </source>
</evidence>
<sequence>MQDMKRLLKYLGPYRKDMLIGALLIFVETCFELFIPVLIADLIDVGVANGDIPYIFSKGIQMGICAILALITGLLYARFAARAAYGWGAQIRAAQYEQVQKYSFANLDHFDTSSLVTRMTTDVTVLQNAINGGFRPLFRGPSMLIMGVALSFWMSPRLALIFVVCTPVLGIILFFILRKVGPMYGRLQKVVDRLNNVVQEGLTAIRAVKAFVRGEYEEEKFRDVNQDLMDSSQTTFHYAVLNLPAFQFVMYAAIVLIMWFGGNMILHSTLQVGDLTGFLSYVMQVMNSLMMIANVFLLLTRSLASAHRISEVLDEPVLLTSPENARKEIPDGRIDFENVSFKYHEDAQEYALSGVTLHIQAGQTIGILGGTGSSKTTLVQLIPRLYDATEGSVKVGGHDVREYDLQSLRDAVGMILQKNVLFSGTVRENLQWGNPEADDETLWAACRAACADEFLERMPRGLDTDLGQGANNISGGQKQRLCIARTLLKRPKVMIFDDSTSAVDTATEGKIRTALAGLPDVTKIIIAQRITSVMHTDQIVILDDGKVHAIGTHKELLASDPIYQEIYRSQMKGGDEYGSTAAQC</sequence>
<accession>A0ABS9MKW1</accession>
<evidence type="ECO:0000256" key="6">
    <source>
        <dbReference type="ARBA" id="ARBA00023136"/>
    </source>
</evidence>
<feature type="domain" description="ABC transmembrane type-1" evidence="9">
    <location>
        <begin position="19"/>
        <end position="301"/>
    </location>
</feature>
<feature type="transmembrane region" description="Helical" evidence="7">
    <location>
        <begin position="159"/>
        <end position="177"/>
    </location>
</feature>
<dbReference type="PANTHER" id="PTHR43394">
    <property type="entry name" value="ATP-DEPENDENT PERMEASE MDL1, MITOCHONDRIAL"/>
    <property type="match status" value="1"/>
</dbReference>
<comment type="subcellular location">
    <subcellularLocation>
        <location evidence="1">Cell membrane</location>
        <topology evidence="1">Multi-pass membrane protein</topology>
    </subcellularLocation>
</comment>
<dbReference type="InterPro" id="IPR036640">
    <property type="entry name" value="ABC1_TM_sf"/>
</dbReference>
<name>A0ABS9MKW1_9FIRM</name>
<dbReference type="PROSITE" id="PS50929">
    <property type="entry name" value="ABC_TM1F"/>
    <property type="match status" value="1"/>
</dbReference>
<gene>
    <name evidence="10" type="ORF">L0P57_08035</name>
</gene>
<feature type="transmembrane region" description="Helical" evidence="7">
    <location>
        <begin position="136"/>
        <end position="153"/>
    </location>
</feature>
<dbReference type="SMART" id="SM00382">
    <property type="entry name" value="AAA"/>
    <property type="match status" value="1"/>
</dbReference>
<dbReference type="InterPro" id="IPR039421">
    <property type="entry name" value="Type_1_exporter"/>
</dbReference>
<evidence type="ECO:0000256" key="5">
    <source>
        <dbReference type="ARBA" id="ARBA00022989"/>
    </source>
</evidence>
<evidence type="ECO:0000313" key="11">
    <source>
        <dbReference type="Proteomes" id="UP001298681"/>
    </source>
</evidence>
<evidence type="ECO:0000256" key="7">
    <source>
        <dbReference type="SAM" id="Phobius"/>
    </source>
</evidence>
<dbReference type="InterPro" id="IPR003593">
    <property type="entry name" value="AAA+_ATPase"/>
</dbReference>
<dbReference type="SUPFAM" id="SSF52540">
    <property type="entry name" value="P-loop containing nucleoside triphosphate hydrolases"/>
    <property type="match status" value="1"/>
</dbReference>
<dbReference type="RefSeq" id="WP_237966775.1">
    <property type="nucleotide sequence ID" value="NZ_JAKNHQ010000009.1"/>
</dbReference>
<dbReference type="GO" id="GO:0005524">
    <property type="term" value="F:ATP binding"/>
    <property type="evidence" value="ECO:0007669"/>
    <property type="project" value="UniProtKB-KW"/>
</dbReference>
<evidence type="ECO:0000259" key="8">
    <source>
        <dbReference type="PROSITE" id="PS50893"/>
    </source>
</evidence>
<keyword evidence="2 7" id="KW-0812">Transmembrane</keyword>
<dbReference type="CDD" id="cd18548">
    <property type="entry name" value="ABC_6TM_Tm287_like"/>
    <property type="match status" value="1"/>
</dbReference>
<keyword evidence="4 10" id="KW-0067">ATP-binding</keyword>
<dbReference type="Gene3D" id="1.20.1560.10">
    <property type="entry name" value="ABC transporter type 1, transmembrane domain"/>
    <property type="match status" value="1"/>
</dbReference>
<dbReference type="InterPro" id="IPR011527">
    <property type="entry name" value="ABC1_TM_dom"/>
</dbReference>
<keyword evidence="5 7" id="KW-1133">Transmembrane helix</keyword>